<feature type="compositionally biased region" description="Polar residues" evidence="1">
    <location>
        <begin position="154"/>
        <end position="163"/>
    </location>
</feature>
<accession>W1Y080</accession>
<dbReference type="SUPFAM" id="SSF46785">
    <property type="entry name" value="Winged helix' DNA-binding domain"/>
    <property type="match status" value="1"/>
</dbReference>
<organism evidence="3">
    <name type="scientific">human gut metagenome</name>
    <dbReference type="NCBI Taxonomy" id="408170"/>
    <lineage>
        <taxon>unclassified sequences</taxon>
        <taxon>metagenomes</taxon>
        <taxon>organismal metagenomes</taxon>
    </lineage>
</organism>
<dbReference type="InterPro" id="IPR006343">
    <property type="entry name" value="DnaB/C_C"/>
</dbReference>
<evidence type="ECO:0000256" key="1">
    <source>
        <dbReference type="SAM" id="MobiDB-lite"/>
    </source>
</evidence>
<feature type="region of interest" description="Disordered" evidence="1">
    <location>
        <begin position="116"/>
        <end position="163"/>
    </location>
</feature>
<evidence type="ECO:0000313" key="3">
    <source>
        <dbReference type="EMBL" id="ETJ35786.1"/>
    </source>
</evidence>
<dbReference type="Pfam" id="PF07261">
    <property type="entry name" value="DnaB_2"/>
    <property type="match status" value="1"/>
</dbReference>
<dbReference type="AlphaFoldDB" id="W1Y080"/>
<dbReference type="EMBL" id="AZMM01009878">
    <property type="protein sequence ID" value="ETJ35786.1"/>
    <property type="molecule type" value="Genomic_DNA"/>
</dbReference>
<dbReference type="InterPro" id="IPR053162">
    <property type="entry name" value="DnaD"/>
</dbReference>
<name>W1Y080_9ZZZZ</name>
<dbReference type="InterPro" id="IPR034829">
    <property type="entry name" value="DnaD-like_sf"/>
</dbReference>
<feature type="domain" description="DnaB/C C-terminal" evidence="2">
    <location>
        <begin position="165"/>
        <end position="237"/>
    </location>
</feature>
<feature type="compositionally biased region" description="Low complexity" evidence="1">
    <location>
        <begin position="126"/>
        <end position="153"/>
    </location>
</feature>
<dbReference type="InterPro" id="IPR036390">
    <property type="entry name" value="WH_DNA-bd_sf"/>
</dbReference>
<proteinExistence type="predicted"/>
<dbReference type="Gene3D" id="1.10.10.630">
    <property type="entry name" value="DnaD domain-like"/>
    <property type="match status" value="1"/>
</dbReference>
<comment type="caution">
    <text evidence="3">The sequence shown here is derived from an EMBL/GenBank/DDBJ whole genome shotgun (WGS) entry which is preliminary data.</text>
</comment>
<protein>
    <submittedName>
        <fullName evidence="3">Prophage LambdaBa02, DNA replication protein</fullName>
    </submittedName>
</protein>
<sequence length="264" mass="30497">MATYRVKKESGNFVTIHKGFIQDSNLSWKAKGLLLYLLSRPDDWQIYETELIKHTSDGLSSLKSGIKELEKTGYIERKRKRDDKGRLKEYEYEVFEQPYHMRNSYVGKTNVGNSNVGKTYVGKSHTTNNNSTYNDLTNNNSTNNNSSSGASTTQQPLPNSHSNVFNFYQENGFGMLRPIIVDQINNWIDDFNNNEDIVIEAFKEAASNNVFKWSYVNSILRNWSEKGVKSVEDINAYKKQRDTQKKTTQIDDKEFDNSQYANLF</sequence>
<reference evidence="3" key="1">
    <citation type="submission" date="2013-12" db="EMBL/GenBank/DDBJ databases">
        <title>A Varibaculum cambriense genome reconstructed from a premature infant gut community with otherwise low bacterial novelty that shifts toward anaerobic metabolism during the third week of life.</title>
        <authorList>
            <person name="Brown C.T."/>
            <person name="Sharon I."/>
            <person name="Thomas B.C."/>
            <person name="Castelle C.J."/>
            <person name="Morowitz M.J."/>
            <person name="Banfield J.F."/>
        </authorList>
    </citation>
    <scope>NUCLEOTIDE SEQUENCE</scope>
</reference>
<dbReference type="NCBIfam" id="TIGR01446">
    <property type="entry name" value="DnaD_dom"/>
    <property type="match status" value="1"/>
</dbReference>
<dbReference type="PANTHER" id="PTHR37293:SF9">
    <property type="entry name" value="PHI ETA ORF 22-LIKE PROTEIN"/>
    <property type="match status" value="1"/>
</dbReference>
<dbReference type="PANTHER" id="PTHR37293">
    <property type="entry name" value="PHAGE REPLICATION PROTEIN-RELATED"/>
    <property type="match status" value="1"/>
</dbReference>
<dbReference type="SUPFAM" id="SSF158499">
    <property type="entry name" value="DnaD domain-like"/>
    <property type="match status" value="1"/>
</dbReference>
<gene>
    <name evidence="3" type="ORF">Q604_UNBC09878G0011</name>
</gene>
<evidence type="ECO:0000259" key="2">
    <source>
        <dbReference type="Pfam" id="PF07261"/>
    </source>
</evidence>